<sequence>MSDNQLIVEKFLKKPLHFNVNVKGTWRDVIAVNYIPEWVQSYTLTRVYQTGEREVLRTGSYTSQWKTK</sequence>
<evidence type="ECO:0000313" key="1">
    <source>
        <dbReference type="EMBL" id="KAJ1370358.1"/>
    </source>
</evidence>
<comment type="caution">
    <text evidence="1">The sequence shown here is derived from an EMBL/GenBank/DDBJ whole genome shotgun (WGS) entry which is preliminary data.</text>
</comment>
<reference evidence="1" key="1">
    <citation type="submission" date="2021-06" db="EMBL/GenBank/DDBJ databases">
        <title>Parelaphostrongylus tenuis whole genome reference sequence.</title>
        <authorList>
            <person name="Garwood T.J."/>
            <person name="Larsen P.A."/>
            <person name="Fountain-Jones N.M."/>
            <person name="Garbe J.R."/>
            <person name="Macchietto M.G."/>
            <person name="Kania S.A."/>
            <person name="Gerhold R.W."/>
            <person name="Richards J.E."/>
            <person name="Wolf T.M."/>
        </authorList>
    </citation>
    <scope>NUCLEOTIDE SEQUENCE</scope>
    <source>
        <strain evidence="1">MNPRO001-30</strain>
        <tissue evidence="1">Meninges</tissue>
    </source>
</reference>
<gene>
    <name evidence="1" type="ORF">KIN20_032067</name>
</gene>
<dbReference type="Proteomes" id="UP001196413">
    <property type="component" value="Unassembled WGS sequence"/>
</dbReference>
<protein>
    <submittedName>
        <fullName evidence="1">Uncharacterized protein</fullName>
    </submittedName>
</protein>
<proteinExistence type="predicted"/>
<accession>A0AAD5WI78</accession>
<keyword evidence="2" id="KW-1185">Reference proteome</keyword>
<dbReference type="EMBL" id="JAHQIW010006770">
    <property type="protein sequence ID" value="KAJ1370358.1"/>
    <property type="molecule type" value="Genomic_DNA"/>
</dbReference>
<name>A0AAD5WI78_PARTN</name>
<evidence type="ECO:0000313" key="2">
    <source>
        <dbReference type="Proteomes" id="UP001196413"/>
    </source>
</evidence>
<dbReference type="AlphaFoldDB" id="A0AAD5WI78"/>
<organism evidence="1 2">
    <name type="scientific">Parelaphostrongylus tenuis</name>
    <name type="common">Meningeal worm</name>
    <dbReference type="NCBI Taxonomy" id="148309"/>
    <lineage>
        <taxon>Eukaryota</taxon>
        <taxon>Metazoa</taxon>
        <taxon>Ecdysozoa</taxon>
        <taxon>Nematoda</taxon>
        <taxon>Chromadorea</taxon>
        <taxon>Rhabditida</taxon>
        <taxon>Rhabditina</taxon>
        <taxon>Rhabditomorpha</taxon>
        <taxon>Strongyloidea</taxon>
        <taxon>Metastrongylidae</taxon>
        <taxon>Parelaphostrongylus</taxon>
    </lineage>
</organism>
<feature type="non-terminal residue" evidence="1">
    <location>
        <position position="1"/>
    </location>
</feature>